<accession>A0A2V0RAP7</accession>
<feature type="region of interest" description="Disordered" evidence="1">
    <location>
        <begin position="328"/>
        <end position="371"/>
    </location>
</feature>
<name>A0A2V0RAP7_9ZZZZ</name>
<proteinExistence type="predicted"/>
<feature type="compositionally biased region" description="Acidic residues" evidence="1">
    <location>
        <begin position="344"/>
        <end position="362"/>
    </location>
</feature>
<organism evidence="2">
    <name type="scientific">viral metagenome</name>
    <dbReference type="NCBI Taxonomy" id="1070528"/>
    <lineage>
        <taxon>unclassified sequences</taxon>
        <taxon>metagenomes</taxon>
        <taxon>organismal metagenomes</taxon>
    </lineage>
</organism>
<reference evidence="2" key="1">
    <citation type="submission" date="2017-04" db="EMBL/GenBank/DDBJ databases">
        <title>Unveiling RNA virosphere associated with marine microorganisms.</title>
        <authorList>
            <person name="Urayama S."/>
            <person name="Takaki Y."/>
            <person name="Nishi S."/>
            <person name="Yoshida Y."/>
            <person name="Deguchi S."/>
            <person name="Takai K."/>
            <person name="Nunoura T."/>
        </authorList>
    </citation>
    <scope>NUCLEOTIDE SEQUENCE</scope>
</reference>
<comment type="caution">
    <text evidence="2">The sequence shown here is derived from an EMBL/GenBank/DDBJ whole genome shotgun (WGS) entry which is preliminary data.</text>
</comment>
<protein>
    <submittedName>
        <fullName evidence="2">Uncharacterized protein</fullName>
    </submittedName>
</protein>
<dbReference type="AlphaFoldDB" id="A0A2V0RAP7"/>
<sequence>MIPDVEDEQGLIALFVDGAQLDELDKALDALEASTEDENLTWPFFYYELDQYARNTASNTDYQWRRRFDLIDMRYHARRGNGDKYGFVDTDPEYEVLTALLGHDFNGAYELTYQSPTDELTDAETTIWNSGYPPYKVSLEGAPDEILDLFLEMKLYTDDDYMYLSPQSLDGKEDLFSKALDVVQGLGAISAIAKGNWHAFILAAAARATEGPETLVLNNVAESVDTFPLKPPTPVEDVLEEVEEIEELVSDDEVVEDDLLENDGIPTIDPEDDYDTLPFLPPDLDIDLPDNLGLYFGLLVGIVGVTAAIDILTDNMLDVPDWALERYAPEMLGTTEPDKPDGPDRDEESEVEPEPEVEEEPEKEPVEAWFWHDLPGEMDIDENIPVEERVGYEYHQEKYQNE</sequence>
<evidence type="ECO:0000313" key="2">
    <source>
        <dbReference type="EMBL" id="GBH22167.1"/>
    </source>
</evidence>
<dbReference type="EMBL" id="BDQA01000718">
    <property type="protein sequence ID" value="GBH22167.1"/>
    <property type="molecule type" value="Genomic_RNA"/>
</dbReference>
<evidence type="ECO:0000256" key="1">
    <source>
        <dbReference type="SAM" id="MobiDB-lite"/>
    </source>
</evidence>